<dbReference type="STRING" id="72664.V4M1N5"/>
<dbReference type="Proteomes" id="UP000030689">
    <property type="component" value="Unassembled WGS sequence"/>
</dbReference>
<sequence length="365" mass="38997">MTPIKKPKIKNQKSKSGNLTRLSSSAMAKTLDKSKKRKLVKSNSKKIDKKQKIINKSAHHQQQQPESSTPYSSSSSDSDSSGSEPEKEFDPEELRELLQPYSKEQLVDLVCSAAQIGSSIYSAVVEAADRDVTHRKIFVYGLPWETTRETLFGVFQGYGEIEECTVVIDKVTGKAKGFGFVMFKTRKGAREALKEPKKRILNRTATCQLASMGPAGSGKGHDQTGPVKISLGSMANQGQTQQQGQHVFNGGGMAASPFMLGNQYHPVYGNGMLGNPALAAAAGGSYMYPMLASALTHGGLSHDLLQSSQMGGIGEPGVGAGLSALGSYFRGQNLPNAYPDSDTGKRGNGKDSDAGGSFHGYSNYS</sequence>
<dbReference type="KEGG" id="eus:EUTSA_v10000207mg"/>
<proteinExistence type="predicted"/>
<feature type="compositionally biased region" description="Polar residues" evidence="3">
    <location>
        <begin position="17"/>
        <end position="27"/>
    </location>
</feature>
<dbReference type="eggNOG" id="KOG0118">
    <property type="taxonomic scope" value="Eukaryota"/>
</dbReference>
<evidence type="ECO:0000256" key="3">
    <source>
        <dbReference type="SAM" id="MobiDB-lite"/>
    </source>
</evidence>
<dbReference type="Pfam" id="PF00076">
    <property type="entry name" value="RRM_1"/>
    <property type="match status" value="1"/>
</dbReference>
<dbReference type="SMART" id="SM00360">
    <property type="entry name" value="RRM"/>
    <property type="match status" value="1"/>
</dbReference>
<dbReference type="InterPro" id="IPR035979">
    <property type="entry name" value="RBD_domain_sf"/>
</dbReference>
<evidence type="ECO:0000256" key="2">
    <source>
        <dbReference type="PROSITE-ProRule" id="PRU00176"/>
    </source>
</evidence>
<evidence type="ECO:0000313" key="6">
    <source>
        <dbReference type="Proteomes" id="UP000030689"/>
    </source>
</evidence>
<dbReference type="EMBL" id="KI517426">
    <property type="protein sequence ID" value="ESQ46113.1"/>
    <property type="molecule type" value="Genomic_DNA"/>
</dbReference>
<feature type="compositionally biased region" description="Low complexity" evidence="3">
    <location>
        <begin position="65"/>
        <end position="83"/>
    </location>
</feature>
<dbReference type="InterPro" id="IPR000504">
    <property type="entry name" value="RRM_dom"/>
</dbReference>
<feature type="compositionally biased region" description="Basic residues" evidence="3">
    <location>
        <begin position="1"/>
        <end position="13"/>
    </location>
</feature>
<keyword evidence="1 2" id="KW-0694">RNA-binding</keyword>
<reference evidence="5 6" key="1">
    <citation type="journal article" date="2013" name="Front. Plant Sci.">
        <title>The Reference Genome of the Halophytic Plant Eutrema salsugineum.</title>
        <authorList>
            <person name="Yang R."/>
            <person name="Jarvis D.E."/>
            <person name="Chen H."/>
            <person name="Beilstein M.A."/>
            <person name="Grimwood J."/>
            <person name="Jenkins J."/>
            <person name="Shu S."/>
            <person name="Prochnik S."/>
            <person name="Xin M."/>
            <person name="Ma C."/>
            <person name="Schmutz J."/>
            <person name="Wing R.A."/>
            <person name="Mitchell-Olds T."/>
            <person name="Schumaker K.S."/>
            <person name="Wang X."/>
        </authorList>
    </citation>
    <scope>NUCLEOTIDE SEQUENCE [LARGE SCALE GENOMIC DNA]</scope>
</reference>
<evidence type="ECO:0000256" key="1">
    <source>
        <dbReference type="ARBA" id="ARBA00022884"/>
    </source>
</evidence>
<protein>
    <recommendedName>
        <fullName evidence="4">RRM domain-containing protein</fullName>
    </recommendedName>
</protein>
<accession>V4M1N5</accession>
<evidence type="ECO:0000259" key="4">
    <source>
        <dbReference type="PROSITE" id="PS50102"/>
    </source>
</evidence>
<dbReference type="Gene3D" id="3.30.70.330">
    <property type="match status" value="1"/>
</dbReference>
<dbReference type="PROSITE" id="PS50102">
    <property type="entry name" value="RRM"/>
    <property type="match status" value="1"/>
</dbReference>
<dbReference type="PANTHER" id="PTHR48024">
    <property type="entry name" value="GEO13361P1-RELATED"/>
    <property type="match status" value="1"/>
</dbReference>
<dbReference type="GO" id="GO:0003723">
    <property type="term" value="F:RNA binding"/>
    <property type="evidence" value="ECO:0007669"/>
    <property type="project" value="UniProtKB-UniRule"/>
</dbReference>
<dbReference type="InterPro" id="IPR050886">
    <property type="entry name" value="RNA-binding_reg"/>
</dbReference>
<dbReference type="OrthoDB" id="1875751at2759"/>
<feature type="region of interest" description="Disordered" evidence="3">
    <location>
        <begin position="1"/>
        <end position="92"/>
    </location>
</feature>
<dbReference type="GO" id="GO:0005634">
    <property type="term" value="C:nucleus"/>
    <property type="evidence" value="ECO:0007669"/>
    <property type="project" value="TreeGrafter"/>
</dbReference>
<feature type="region of interest" description="Disordered" evidence="3">
    <location>
        <begin position="336"/>
        <end position="365"/>
    </location>
</feature>
<name>V4M1N5_EUTSA</name>
<dbReference type="PANTHER" id="PTHR48024:SF9">
    <property type="entry name" value="UBP1-ASSOCIATED PROTEINS 1A-RELATED"/>
    <property type="match status" value="1"/>
</dbReference>
<feature type="compositionally biased region" description="Basic and acidic residues" evidence="3">
    <location>
        <begin position="342"/>
        <end position="353"/>
    </location>
</feature>
<gene>
    <name evidence="5" type="ORF">EUTSA_v10000207mg</name>
</gene>
<dbReference type="OMA" id="GNQYHPV"/>
<feature type="compositionally biased region" description="Basic residues" evidence="3">
    <location>
        <begin position="34"/>
        <end position="59"/>
    </location>
</feature>
<keyword evidence="6" id="KW-1185">Reference proteome</keyword>
<feature type="domain" description="RRM" evidence="4">
    <location>
        <begin position="135"/>
        <end position="212"/>
    </location>
</feature>
<dbReference type="Gramene" id="ESQ46113">
    <property type="protein sequence ID" value="ESQ46113"/>
    <property type="gene ID" value="EUTSA_v10000207mg"/>
</dbReference>
<evidence type="ECO:0000313" key="5">
    <source>
        <dbReference type="EMBL" id="ESQ46113.1"/>
    </source>
</evidence>
<dbReference type="InterPro" id="IPR012677">
    <property type="entry name" value="Nucleotide-bd_a/b_plait_sf"/>
</dbReference>
<organism evidence="5 6">
    <name type="scientific">Eutrema salsugineum</name>
    <name type="common">Saltwater cress</name>
    <name type="synonym">Sisymbrium salsugineum</name>
    <dbReference type="NCBI Taxonomy" id="72664"/>
    <lineage>
        <taxon>Eukaryota</taxon>
        <taxon>Viridiplantae</taxon>
        <taxon>Streptophyta</taxon>
        <taxon>Embryophyta</taxon>
        <taxon>Tracheophyta</taxon>
        <taxon>Spermatophyta</taxon>
        <taxon>Magnoliopsida</taxon>
        <taxon>eudicotyledons</taxon>
        <taxon>Gunneridae</taxon>
        <taxon>Pentapetalae</taxon>
        <taxon>rosids</taxon>
        <taxon>malvids</taxon>
        <taxon>Brassicales</taxon>
        <taxon>Brassicaceae</taxon>
        <taxon>Eutremeae</taxon>
        <taxon>Eutrema</taxon>
    </lineage>
</organism>
<dbReference type="AlphaFoldDB" id="V4M1N5"/>
<dbReference type="SUPFAM" id="SSF54928">
    <property type="entry name" value="RNA-binding domain, RBD"/>
    <property type="match status" value="1"/>
</dbReference>